<dbReference type="RefSeq" id="WP_369717219.1">
    <property type="nucleotide sequence ID" value="NZ_CP165647.1"/>
</dbReference>
<name>A0AB39V7U3_9FUSO</name>
<dbReference type="Pfam" id="PF12889">
    <property type="entry name" value="DUF3829"/>
    <property type="match status" value="1"/>
</dbReference>
<reference evidence="1" key="1">
    <citation type="submission" date="2024-07" db="EMBL/GenBank/DDBJ databases">
        <authorList>
            <person name="Li X.-J."/>
            <person name="Wang X."/>
        </authorList>
    </citation>
    <scope>NUCLEOTIDE SEQUENCE</scope>
    <source>
        <strain evidence="1">HSP-536</strain>
    </source>
</reference>
<dbReference type="KEGG" id="lala:AB8B28_05025"/>
<dbReference type="EMBL" id="CP165647">
    <property type="protein sequence ID" value="XDU63208.1"/>
    <property type="molecule type" value="Genomic_DNA"/>
</dbReference>
<gene>
    <name evidence="1" type="ORF">AB8B28_05025</name>
</gene>
<evidence type="ECO:0000313" key="1">
    <source>
        <dbReference type="EMBL" id="XDU63208.1"/>
    </source>
</evidence>
<dbReference type="PROSITE" id="PS51257">
    <property type="entry name" value="PROKAR_LIPOPROTEIN"/>
    <property type="match status" value="1"/>
</dbReference>
<dbReference type="AlphaFoldDB" id="A0AB39V7U3"/>
<organism evidence="1">
    <name type="scientific">Leptotrichia alba</name>
    <dbReference type="NCBI Taxonomy" id="3239304"/>
    <lineage>
        <taxon>Bacteria</taxon>
        <taxon>Fusobacteriati</taxon>
        <taxon>Fusobacteriota</taxon>
        <taxon>Fusobacteriia</taxon>
        <taxon>Fusobacteriales</taxon>
        <taxon>Leptotrichiaceae</taxon>
        <taxon>Leptotrichia</taxon>
    </lineage>
</organism>
<protein>
    <submittedName>
        <fullName evidence="1">YiiG family protein</fullName>
    </submittedName>
</protein>
<dbReference type="InterPro" id="IPR024291">
    <property type="entry name" value="DUF3829"/>
</dbReference>
<sequence length="341" mass="39540">MSYKKIILIATLSILLFSCDKSFKEIGQRFSIKKVKNEEMEKYNSYIEIYNKLSIIDDEISSYIEAAGENNSINIEQMKTLGNIPVIKIESQIFEKLEKNISSKFKMEKLDNSAKKLLPILKELKTATDTMGNYYGKKENLTDNFAKSQGLHTSFLRIYKKYKISSDLFKTEMTKISDEKMQKVLETYKNEGSIIKYNLTILMNNCESFIDKIDNPKLRMTTFIKGDLGKLKQIQQNILVSSSNFQKVIGNEKQLKKENYSREKLEIFNKQLAQFEKSVTIFIRELEKNKSLNINQIEKKIYSENSAGTPNDVIKNYNKLVNIYNNLINVSKESSTSIIEK</sequence>
<proteinExistence type="predicted"/>
<accession>A0AB39V7U3</accession>